<dbReference type="Gene3D" id="3.60.90.10">
    <property type="entry name" value="S-adenosylmethionine decarboxylase"/>
    <property type="match status" value="1"/>
</dbReference>
<keyword evidence="4" id="KW-0745">Spermidine biosynthesis</keyword>
<dbReference type="GO" id="GO:0003676">
    <property type="term" value="F:nucleic acid binding"/>
    <property type="evidence" value="ECO:0007669"/>
    <property type="project" value="InterPro"/>
</dbReference>
<feature type="domain" description="N(4)-bis(aminopropyl)spermidine synthase C-terminal" evidence="10">
    <location>
        <begin position="110"/>
        <end position="309"/>
    </location>
</feature>
<accession>B0KVD0</accession>
<dbReference type="InterPro" id="IPR002723">
    <property type="entry name" value="BpsA_C"/>
</dbReference>
<dbReference type="GO" id="GO:0032259">
    <property type="term" value="P:methylation"/>
    <property type="evidence" value="ECO:0007669"/>
    <property type="project" value="InterPro"/>
</dbReference>
<dbReference type="Pfam" id="PF02675">
    <property type="entry name" value="AdoMet_dc"/>
    <property type="match status" value="1"/>
</dbReference>
<evidence type="ECO:0000256" key="2">
    <source>
        <dbReference type="ARBA" id="ARBA00022793"/>
    </source>
</evidence>
<evidence type="ECO:0000256" key="4">
    <source>
        <dbReference type="ARBA" id="ARBA00023066"/>
    </source>
</evidence>
<dbReference type="Gene3D" id="3.40.50.150">
    <property type="entry name" value="Vaccinia Virus protein VP39"/>
    <property type="match status" value="1"/>
</dbReference>
<evidence type="ECO:0000259" key="10">
    <source>
        <dbReference type="Pfam" id="PF01861"/>
    </source>
</evidence>
<dbReference type="GO" id="GO:0008168">
    <property type="term" value="F:methyltransferase activity"/>
    <property type="evidence" value="ECO:0007669"/>
    <property type="project" value="InterPro"/>
</dbReference>
<sequence length="443" mass="51553">MMENIIQQIKKANPDLQECEIEGLLYILKNNENLTNNKLITLTGIPKETLRRFKQSIRLLLVDDKSENIRVSKYGKELLENEDLKPHTWSLAERFDFYLDKDIEKVKRIKDRFNLEPKRRYDQFIATVETTYLKCRVLIEKGVVKGKSIVFIGDDDLNSLSLASINKDYKNIVVLDIDKDIVDFINFYASENKLKNVTAFLYDARDSLDKKFIDNFDVVVFDPPYTKVGVSLFLQRAFDLLGPVRNFESKYVFMYYGCSFKSPEKKLKVQEIINRYGFTIEDRIEKFARYSGADSIGNASSLYVLKVNSFTKSLGMSFENIYTFEGEKVPEEKFPFVDHLVFKIFDVKKEIILSKRKLVNILESICKIHKLKVVDRKLTEFKGGGMTVSFILANSNLTAHTWPEYGSIHIDLVSCSPIFNKSELYLTLKKYFETDKIDVFFVE</sequence>
<dbReference type="InterPro" id="IPR029063">
    <property type="entry name" value="SAM-dependent_MTases_sf"/>
</dbReference>
<dbReference type="GO" id="GO:0004014">
    <property type="term" value="F:adenosylmethionine decarboxylase activity"/>
    <property type="evidence" value="ECO:0007669"/>
    <property type="project" value="InterPro"/>
</dbReference>
<keyword evidence="6" id="KW-0865">Zymogen</keyword>
<dbReference type="GO" id="GO:0008295">
    <property type="term" value="P:spermidine biosynthetic process"/>
    <property type="evidence" value="ECO:0007669"/>
    <property type="project" value="UniProtKB-KW"/>
</dbReference>
<keyword evidence="8" id="KW-0704">Schiff base</keyword>
<dbReference type="InterPro" id="IPR003826">
    <property type="entry name" value="AdoMetDC_fam_prok"/>
</dbReference>
<evidence type="ECO:0000256" key="8">
    <source>
        <dbReference type="ARBA" id="ARBA00023270"/>
    </source>
</evidence>
<evidence type="ECO:0000256" key="9">
    <source>
        <dbReference type="ARBA" id="ARBA00023317"/>
    </source>
</evidence>
<comment type="cofactor">
    <cofactor evidence="1">
        <name>pyruvate</name>
        <dbReference type="ChEBI" id="CHEBI:15361"/>
    </cofactor>
</comment>
<keyword evidence="2" id="KW-0210">Decarboxylase</keyword>
<keyword evidence="7" id="KW-0456">Lyase</keyword>
<dbReference type="PANTHER" id="PTHR33866">
    <property type="entry name" value="S-ADENOSYLMETHIONINE DECARBOXYLASE PROENZYME"/>
    <property type="match status" value="1"/>
</dbReference>
<keyword evidence="5" id="KW-0620">Polyamine biosynthesis</keyword>
<name>B0KVD0_UNCKA</name>
<evidence type="ECO:0000256" key="1">
    <source>
        <dbReference type="ARBA" id="ARBA00001928"/>
    </source>
</evidence>
<evidence type="ECO:0000256" key="7">
    <source>
        <dbReference type="ARBA" id="ARBA00023239"/>
    </source>
</evidence>
<dbReference type="AlphaFoldDB" id="B0KVD0"/>
<evidence type="ECO:0000256" key="6">
    <source>
        <dbReference type="ARBA" id="ARBA00023145"/>
    </source>
</evidence>
<gene>
    <name evidence="11" type="ORF">WWE3-TFM_25</name>
</gene>
<protein>
    <recommendedName>
        <fullName evidence="10">N(4)-bis(aminopropyl)spermidine synthase C-terminal domain-containing protein</fullName>
    </recommendedName>
</protein>
<reference evidence="11" key="1">
    <citation type="submission" date="2007-07" db="EMBL/GenBank/DDBJ databases">
        <authorList>
            <person name="Genoscope"/>
        </authorList>
    </citation>
    <scope>NUCLEOTIDE SEQUENCE</scope>
</reference>
<dbReference type="PANTHER" id="PTHR33866:SF2">
    <property type="entry name" value="S-ADENOSYLMETHIONINE DECARBOXYLASE PROENZYME"/>
    <property type="match status" value="1"/>
</dbReference>
<evidence type="ECO:0000256" key="3">
    <source>
        <dbReference type="ARBA" id="ARBA00022813"/>
    </source>
</evidence>
<dbReference type="CDD" id="cd02440">
    <property type="entry name" value="AdoMet_MTases"/>
    <property type="match status" value="1"/>
</dbReference>
<evidence type="ECO:0000313" key="11">
    <source>
        <dbReference type="EMBL" id="CAO79515.1"/>
    </source>
</evidence>
<keyword evidence="3" id="KW-0068">Autocatalytic cleavage</keyword>
<dbReference type="InterPro" id="IPR016067">
    <property type="entry name" value="S-AdoMet_deCO2ase_core"/>
</dbReference>
<dbReference type="SUPFAM" id="SSF53335">
    <property type="entry name" value="S-adenosyl-L-methionine-dependent methyltransferases"/>
    <property type="match status" value="1"/>
</dbReference>
<dbReference type="InterPro" id="IPR002052">
    <property type="entry name" value="DNA_methylase_N6_adenine_CS"/>
</dbReference>
<dbReference type="EMBL" id="CU367853">
    <property type="protein sequence ID" value="CAO79515.1"/>
    <property type="molecule type" value="Genomic_DNA"/>
</dbReference>
<dbReference type="Pfam" id="PF01861">
    <property type="entry name" value="BpsA_C"/>
    <property type="match status" value="1"/>
</dbReference>
<keyword evidence="9" id="KW-0670">Pyruvate</keyword>
<reference evidence="11" key="2">
    <citation type="journal article" date="2008" name="Environ. Microbiol.">
        <title>Discovery and characterization of a new bacterial candidate division by an anaerobic sludge digester metagenomic approach.</title>
        <authorList>
            <person name="Guermazi S."/>
            <person name="Daegelen P."/>
            <person name="Dauga C."/>
            <person name="Riviere D."/>
            <person name="Boucher T."/>
            <person name="Godon J.J."/>
            <person name="Gyapay G."/>
            <person name="Sghir A."/>
            <person name="Pelletier E."/>
            <person name="Weissenbach J."/>
            <person name="Le Paslier D."/>
        </authorList>
    </citation>
    <scope>NUCLEOTIDE SEQUENCE</scope>
</reference>
<dbReference type="PROSITE" id="PS00092">
    <property type="entry name" value="N6_MTASE"/>
    <property type="match status" value="1"/>
</dbReference>
<dbReference type="GO" id="GO:0005829">
    <property type="term" value="C:cytosol"/>
    <property type="evidence" value="ECO:0007669"/>
    <property type="project" value="TreeGrafter"/>
</dbReference>
<evidence type="ECO:0000256" key="5">
    <source>
        <dbReference type="ARBA" id="ARBA00023115"/>
    </source>
</evidence>
<proteinExistence type="predicted"/>
<dbReference type="SUPFAM" id="SSF56276">
    <property type="entry name" value="S-adenosylmethionine decarboxylase"/>
    <property type="match status" value="1"/>
</dbReference>
<organism evidence="11">
    <name type="scientific">uncultured candidate division WWE3 bacterium EJ0ADIGA11YD11</name>
    <dbReference type="NCBI Taxonomy" id="500145"/>
    <lineage>
        <taxon>Bacteria</taxon>
        <taxon>Katanobacteria</taxon>
        <taxon>environmental samples</taxon>
    </lineage>
</organism>